<keyword evidence="6" id="KW-1185">Reference proteome</keyword>
<dbReference type="EC" id="2.1.1.-" evidence="4"/>
<feature type="binding site" evidence="4">
    <location>
        <position position="35"/>
    </location>
    <ligand>
        <name>S-adenosyl-L-methionine</name>
        <dbReference type="ChEBI" id="CHEBI:59789"/>
    </ligand>
</feature>
<comment type="function">
    <text evidence="4">Catalyzes the methylation of 5-hydroxyuridine (ho5U) to form 5-methoxyuridine (mo5U) at position 34 in tRNAs.</text>
</comment>
<dbReference type="CDD" id="cd02440">
    <property type="entry name" value="AdoMet_MTases"/>
    <property type="match status" value="1"/>
</dbReference>
<accession>A0A0F5HSM6</accession>
<comment type="subunit">
    <text evidence="4">Homodimer.</text>
</comment>
<keyword evidence="4" id="KW-0819">tRNA processing</keyword>
<dbReference type="STRING" id="1221996.QY95_02140"/>
<dbReference type="GO" id="GO:0008171">
    <property type="term" value="F:O-methyltransferase activity"/>
    <property type="evidence" value="ECO:0007669"/>
    <property type="project" value="InterPro"/>
</dbReference>
<dbReference type="InterPro" id="IPR029063">
    <property type="entry name" value="SAM-dependent_MTases_sf"/>
</dbReference>
<feature type="binding site" evidence="4">
    <location>
        <position position="82"/>
    </location>
    <ligand>
        <name>S-adenosyl-L-methionine</name>
        <dbReference type="ChEBI" id="CHEBI:59789"/>
    </ligand>
</feature>
<feature type="binding site" evidence="4">
    <location>
        <begin position="110"/>
        <end position="111"/>
    </location>
    <ligand>
        <name>S-adenosyl-L-methionine</name>
        <dbReference type="ChEBI" id="CHEBI:59789"/>
    </ligand>
</feature>
<feature type="binding site" evidence="4">
    <location>
        <position position="65"/>
    </location>
    <ligand>
        <name>S-adenosyl-L-methionine</name>
        <dbReference type="ChEBI" id="CHEBI:59789"/>
    </ligand>
</feature>
<keyword evidence="4" id="KW-0479">Metal-binding</keyword>
<dbReference type="GO" id="GO:0008757">
    <property type="term" value="F:S-adenosylmethionine-dependent methyltransferase activity"/>
    <property type="evidence" value="ECO:0007669"/>
    <property type="project" value="TreeGrafter"/>
</dbReference>
<dbReference type="AlphaFoldDB" id="A0A0F5IC42"/>
<dbReference type="Pfam" id="PF01596">
    <property type="entry name" value="Methyltransf_3"/>
    <property type="match status" value="1"/>
</dbReference>
<organism evidence="5 6">
    <name type="scientific">Bacillus thermotolerans</name>
    <name type="common">Quasibacillus thermotolerans</name>
    <dbReference type="NCBI Taxonomy" id="1221996"/>
    <lineage>
        <taxon>Bacteria</taxon>
        <taxon>Bacillati</taxon>
        <taxon>Bacillota</taxon>
        <taxon>Bacilli</taxon>
        <taxon>Bacillales</taxon>
        <taxon>Bacillaceae</taxon>
        <taxon>Bacillus</taxon>
    </lineage>
</organism>
<dbReference type="GO" id="GO:0016300">
    <property type="term" value="F:tRNA (uridine) methyltransferase activity"/>
    <property type="evidence" value="ECO:0007669"/>
    <property type="project" value="UniProtKB-UniRule"/>
</dbReference>
<feature type="binding site" evidence="4">
    <location>
        <position position="130"/>
    </location>
    <ligand>
        <name>Mg(2+)</name>
        <dbReference type="ChEBI" id="CHEBI:18420"/>
    </ligand>
</feature>
<proteinExistence type="inferred from homology"/>
<reference evidence="5" key="1">
    <citation type="submission" date="2015-02" db="EMBL/GenBank/DDBJ databases">
        <title>Genome Assembly of Bacillaceae bacterium MTCC 8252.</title>
        <authorList>
            <person name="Verma A."/>
            <person name="Khatri I."/>
            <person name="Mual P."/>
            <person name="Subramanian S."/>
            <person name="Krishnamurthi S."/>
        </authorList>
    </citation>
    <scope>NUCLEOTIDE SEQUENCE [LARGE SCALE GENOMIC DNA]</scope>
    <source>
        <strain evidence="5">MTCC 8252</strain>
    </source>
</reference>
<sequence length="214" mass="24368">MDEKIHHYIESLIPKRTGLFAEMEEFAREQGVPIMESVGIEVMLQMLRIQRPARILEIGTAIGYSALRMAAALPGTEIVSVERDEERYKQAISYLDRSEHGRQVKVLFGDALDLSAQARELGPYDAIFIDAAKGQYKRFFDMYSLCLAERGVIYTDNVLFKGHVAGIPVESKRIDRLVKKIQSYNEWLMNHEEYDTIIIPAGDGLAISRKRGEE</sequence>
<comment type="caution">
    <text evidence="5">The sequence shown here is derived from an EMBL/GenBank/DDBJ whole genome shotgun (WGS) entry which is preliminary data.</text>
</comment>
<accession>A0A0F5IC42</accession>
<gene>
    <name evidence="4" type="primary">trmR</name>
    <name evidence="5" type="ORF">QY95_02140</name>
</gene>
<evidence type="ECO:0000256" key="2">
    <source>
        <dbReference type="ARBA" id="ARBA00022679"/>
    </source>
</evidence>
<dbReference type="InterPro" id="IPR050362">
    <property type="entry name" value="Cation-dep_OMT"/>
</dbReference>
<evidence type="ECO:0000256" key="3">
    <source>
        <dbReference type="ARBA" id="ARBA00022691"/>
    </source>
</evidence>
<dbReference type="InterPro" id="IPR043675">
    <property type="entry name" value="TrmR_methyltr"/>
</dbReference>
<evidence type="ECO:0000313" key="5">
    <source>
        <dbReference type="EMBL" id="KKB43154.1"/>
    </source>
</evidence>
<keyword evidence="1 4" id="KW-0489">Methyltransferase</keyword>
<feature type="binding site" evidence="4">
    <location>
        <position position="130"/>
    </location>
    <ligand>
        <name>S-adenosyl-L-methionine</name>
        <dbReference type="ChEBI" id="CHEBI:59789"/>
    </ligand>
</feature>
<evidence type="ECO:0000313" key="6">
    <source>
        <dbReference type="Proteomes" id="UP000031563"/>
    </source>
</evidence>
<keyword evidence="4" id="KW-0460">Magnesium</keyword>
<dbReference type="RefSeq" id="WP_039238245.1">
    <property type="nucleotide sequence ID" value="NZ_JWIQ02000016.1"/>
</dbReference>
<keyword evidence="3 4" id="KW-0949">S-adenosyl-L-methionine</keyword>
<comment type="similarity">
    <text evidence="4">Belongs to the class I-like SAM-binding methyltransferase superfamily. Cation-dependent O-methyltransferase family.</text>
</comment>
<dbReference type="PANTHER" id="PTHR10509:SF14">
    <property type="entry name" value="CAFFEOYL-COA O-METHYLTRANSFERASE 3-RELATED"/>
    <property type="match status" value="1"/>
</dbReference>
<feature type="binding site" evidence="4">
    <location>
        <position position="156"/>
    </location>
    <ligand>
        <name>Mg(2+)</name>
        <dbReference type="ChEBI" id="CHEBI:18420"/>
    </ligand>
</feature>
<dbReference type="Proteomes" id="UP000031563">
    <property type="component" value="Unassembled WGS sequence"/>
</dbReference>
<dbReference type="SUPFAM" id="SSF53335">
    <property type="entry name" value="S-adenosyl-L-methionine-dependent methyltransferases"/>
    <property type="match status" value="1"/>
</dbReference>
<dbReference type="HAMAP" id="MF_02217">
    <property type="entry name" value="TrmR_methyltr"/>
    <property type="match status" value="1"/>
</dbReference>
<dbReference type="InterPro" id="IPR002935">
    <property type="entry name" value="SAM_O-MeTrfase"/>
</dbReference>
<dbReference type="GO" id="GO:0030488">
    <property type="term" value="P:tRNA methylation"/>
    <property type="evidence" value="ECO:0007669"/>
    <property type="project" value="UniProtKB-UniRule"/>
</dbReference>
<dbReference type="PANTHER" id="PTHR10509">
    <property type="entry name" value="O-METHYLTRANSFERASE-RELATED"/>
    <property type="match status" value="1"/>
</dbReference>
<evidence type="ECO:0000256" key="1">
    <source>
        <dbReference type="ARBA" id="ARBA00022603"/>
    </source>
</evidence>
<evidence type="ECO:0000256" key="4">
    <source>
        <dbReference type="HAMAP-Rule" id="MF_02217"/>
    </source>
</evidence>
<protein>
    <recommendedName>
        <fullName evidence="4">tRNA 5-hydroxyuridine methyltransferase</fullName>
        <ecNumber evidence="4">2.1.1.-</ecNumber>
    </recommendedName>
    <alternativeName>
        <fullName evidence="4">ho5U methyltransferase</fullName>
    </alternativeName>
</protein>
<dbReference type="PROSITE" id="PS51682">
    <property type="entry name" value="SAM_OMT_I"/>
    <property type="match status" value="1"/>
</dbReference>
<dbReference type="Gene3D" id="3.40.50.150">
    <property type="entry name" value="Vaccinia Virus protein VP39"/>
    <property type="match status" value="1"/>
</dbReference>
<name>A0A0F5IC42_BACTR</name>
<dbReference type="GO" id="GO:0000287">
    <property type="term" value="F:magnesium ion binding"/>
    <property type="evidence" value="ECO:0007669"/>
    <property type="project" value="UniProtKB-UniRule"/>
</dbReference>
<feature type="binding site" evidence="4">
    <location>
        <position position="157"/>
    </location>
    <ligand>
        <name>Mg(2+)</name>
        <dbReference type="ChEBI" id="CHEBI:18420"/>
    </ligand>
</feature>
<comment type="catalytic activity">
    <reaction evidence="4">
        <text>5-hydroxyuridine(34) in tRNA + S-adenosyl-L-methionine = 5-methoxyuridine(34) in tRNA + S-adenosyl-L-homocysteine + H(+)</text>
        <dbReference type="Rhea" id="RHEA:60524"/>
        <dbReference type="Rhea" id="RHEA-COMP:13381"/>
        <dbReference type="Rhea" id="RHEA-COMP:15591"/>
        <dbReference type="ChEBI" id="CHEBI:15378"/>
        <dbReference type="ChEBI" id="CHEBI:57856"/>
        <dbReference type="ChEBI" id="CHEBI:59789"/>
        <dbReference type="ChEBI" id="CHEBI:136877"/>
        <dbReference type="ChEBI" id="CHEBI:143860"/>
    </reaction>
</comment>
<dbReference type="EMBL" id="JWIR02000004">
    <property type="protein sequence ID" value="KKB43154.1"/>
    <property type="molecule type" value="Genomic_DNA"/>
</dbReference>
<dbReference type="OrthoDB" id="9799672at2"/>
<keyword evidence="2 4" id="KW-0808">Transferase</keyword>